<dbReference type="FunFam" id="3.40.309.10:FF:000006">
    <property type="entry name" value="Gamma-glutamyl phosphate reductase"/>
    <property type="match status" value="1"/>
</dbReference>
<organism evidence="9 10">
    <name type="scientific">Candidatus Acutalibacter ornithocaccae</name>
    <dbReference type="NCBI Taxonomy" id="2838416"/>
    <lineage>
        <taxon>Bacteria</taxon>
        <taxon>Bacillati</taxon>
        <taxon>Bacillota</taxon>
        <taxon>Clostridia</taxon>
        <taxon>Eubacteriales</taxon>
        <taxon>Acutalibacteraceae</taxon>
        <taxon>Acutalibacter</taxon>
    </lineage>
</organism>
<dbReference type="InterPro" id="IPR000965">
    <property type="entry name" value="GPR_dom"/>
</dbReference>
<evidence type="ECO:0000313" key="10">
    <source>
        <dbReference type="Proteomes" id="UP000824214"/>
    </source>
</evidence>
<protein>
    <recommendedName>
        <fullName evidence="7">Gamma-glutamyl phosphate reductase</fullName>
        <shortName evidence="7">GPR</shortName>
        <ecNumber evidence="7">1.2.1.41</ecNumber>
    </recommendedName>
    <alternativeName>
        <fullName evidence="7">Glutamate-5-semialdehyde dehydrogenase</fullName>
    </alternativeName>
    <alternativeName>
        <fullName evidence="7">Glutamyl-gamma-semialdehyde dehydrogenase</fullName>
        <shortName evidence="7">GSA dehydrogenase</shortName>
    </alternativeName>
</protein>
<dbReference type="SUPFAM" id="SSF53720">
    <property type="entry name" value="ALDH-like"/>
    <property type="match status" value="1"/>
</dbReference>
<dbReference type="Proteomes" id="UP000824214">
    <property type="component" value="Unassembled WGS sequence"/>
</dbReference>
<accession>A0A9D2LYW3</accession>
<sequence length="410" mass="43730">MNEMGARAKTAARALANAGALKESALLHAAGALWQRREELLAANALDVQAGREAGMSQALLDRLSLTEARIQDMAAAVEEVAKSADPVGKTLSGQRLPNGLQLEKVTVPLGVIGIIYEARPNVTSDAAALCLKAGNAVILRGGKEAFRSNQAVVKVLREALAEGGLPADCVQLVEDTSRQSAQELMALTEYLDVLIPRGGAGLIRSVKENARVPVIETGVGNCHVYVDKDADLNMAANIIYNAKCSRPSVCNAIETILVHQDVAEEALPTIQARLDEKQVELRGCEKAQAILPGIPPATEEDWATEYLDYILAVKVVASLEEALEHIARYSTGHSECIVTENYTAAQRFLNEVDAAAVYVNASTRFTDGGQFGLGAEIGISTQKLHARGPMGLEQLVSTKFLIRGSGQVR</sequence>
<dbReference type="GO" id="GO:0050661">
    <property type="term" value="F:NADP binding"/>
    <property type="evidence" value="ECO:0007669"/>
    <property type="project" value="InterPro"/>
</dbReference>
<dbReference type="HAMAP" id="MF_00412">
    <property type="entry name" value="ProA"/>
    <property type="match status" value="1"/>
</dbReference>
<dbReference type="AlphaFoldDB" id="A0A9D2LYW3"/>
<gene>
    <name evidence="7" type="primary">proA</name>
    <name evidence="9" type="ORF">H9942_08360</name>
</gene>
<evidence type="ECO:0000256" key="1">
    <source>
        <dbReference type="ARBA" id="ARBA00004985"/>
    </source>
</evidence>
<dbReference type="CDD" id="cd07079">
    <property type="entry name" value="ALDH_F18-19_ProA-GPR"/>
    <property type="match status" value="1"/>
</dbReference>
<name>A0A9D2LYW3_9FIRM</name>
<dbReference type="InterPro" id="IPR020593">
    <property type="entry name" value="G-glutamylP_reductase_CS"/>
</dbReference>
<evidence type="ECO:0000256" key="7">
    <source>
        <dbReference type="HAMAP-Rule" id="MF_00412"/>
    </source>
</evidence>
<comment type="pathway">
    <text evidence="1 7">Amino-acid biosynthesis; L-proline biosynthesis; L-glutamate 5-semialdehyde from L-glutamate: step 2/2.</text>
</comment>
<dbReference type="EMBL" id="DWXZ01000178">
    <property type="protein sequence ID" value="HJB38062.1"/>
    <property type="molecule type" value="Genomic_DNA"/>
</dbReference>
<comment type="function">
    <text evidence="7">Catalyzes the NADPH-dependent reduction of L-glutamate 5-phosphate into L-glutamate 5-semialdehyde and phosphate. The product spontaneously undergoes cyclization to form 1-pyrroline-5-carboxylate.</text>
</comment>
<reference evidence="9" key="1">
    <citation type="journal article" date="2021" name="PeerJ">
        <title>Extensive microbial diversity within the chicken gut microbiome revealed by metagenomics and culture.</title>
        <authorList>
            <person name="Gilroy R."/>
            <person name="Ravi A."/>
            <person name="Getino M."/>
            <person name="Pursley I."/>
            <person name="Horton D.L."/>
            <person name="Alikhan N.F."/>
            <person name="Baker D."/>
            <person name="Gharbi K."/>
            <person name="Hall N."/>
            <person name="Watson M."/>
            <person name="Adriaenssens E.M."/>
            <person name="Foster-Nyarko E."/>
            <person name="Jarju S."/>
            <person name="Secka A."/>
            <person name="Antonio M."/>
            <person name="Oren A."/>
            <person name="Chaudhuri R.R."/>
            <person name="La Ragione R."/>
            <person name="Hildebrand F."/>
            <person name="Pallen M.J."/>
        </authorList>
    </citation>
    <scope>NUCLEOTIDE SEQUENCE</scope>
    <source>
        <strain evidence="9">ChiBcolR8-3208</strain>
    </source>
</reference>
<dbReference type="NCBIfam" id="NF001221">
    <property type="entry name" value="PRK00197.1"/>
    <property type="match status" value="1"/>
</dbReference>
<dbReference type="Gene3D" id="3.40.309.10">
    <property type="entry name" value="Aldehyde Dehydrogenase, Chain A, domain 2"/>
    <property type="match status" value="1"/>
</dbReference>
<dbReference type="PANTHER" id="PTHR11063:SF8">
    <property type="entry name" value="DELTA-1-PYRROLINE-5-CARBOXYLATE SYNTHASE"/>
    <property type="match status" value="1"/>
</dbReference>
<comment type="caution">
    <text evidence="9">The sequence shown here is derived from an EMBL/GenBank/DDBJ whole genome shotgun (WGS) entry which is preliminary data.</text>
</comment>
<dbReference type="NCBIfam" id="TIGR00407">
    <property type="entry name" value="proA"/>
    <property type="match status" value="1"/>
</dbReference>
<comment type="similarity">
    <text evidence="7">Belongs to the gamma-glutamyl phosphate reductase family.</text>
</comment>
<dbReference type="InterPro" id="IPR016161">
    <property type="entry name" value="Ald_DH/histidinol_DH"/>
</dbReference>
<dbReference type="PROSITE" id="PS01223">
    <property type="entry name" value="PROA"/>
    <property type="match status" value="1"/>
</dbReference>
<evidence type="ECO:0000256" key="4">
    <source>
        <dbReference type="ARBA" id="ARBA00022857"/>
    </source>
</evidence>
<evidence type="ECO:0000256" key="2">
    <source>
        <dbReference type="ARBA" id="ARBA00022605"/>
    </source>
</evidence>
<dbReference type="InterPro" id="IPR012134">
    <property type="entry name" value="Glu-5-SA_DH"/>
</dbReference>
<comment type="subcellular location">
    <subcellularLocation>
        <location evidence="7">Cytoplasm</location>
    </subcellularLocation>
</comment>
<dbReference type="GO" id="GO:0004350">
    <property type="term" value="F:glutamate-5-semialdehyde dehydrogenase activity"/>
    <property type="evidence" value="ECO:0007669"/>
    <property type="project" value="UniProtKB-UniRule"/>
</dbReference>
<keyword evidence="7" id="KW-0963">Cytoplasm</keyword>
<keyword evidence="5 7" id="KW-0560">Oxidoreductase</keyword>
<dbReference type="Pfam" id="PF00171">
    <property type="entry name" value="Aldedh"/>
    <property type="match status" value="1"/>
</dbReference>
<dbReference type="Gene3D" id="3.40.605.10">
    <property type="entry name" value="Aldehyde Dehydrogenase, Chain A, domain 1"/>
    <property type="match status" value="1"/>
</dbReference>
<comment type="catalytic activity">
    <reaction evidence="6 7">
        <text>L-glutamate 5-semialdehyde + phosphate + NADP(+) = L-glutamyl 5-phosphate + NADPH + H(+)</text>
        <dbReference type="Rhea" id="RHEA:19541"/>
        <dbReference type="ChEBI" id="CHEBI:15378"/>
        <dbReference type="ChEBI" id="CHEBI:43474"/>
        <dbReference type="ChEBI" id="CHEBI:57783"/>
        <dbReference type="ChEBI" id="CHEBI:58066"/>
        <dbReference type="ChEBI" id="CHEBI:58274"/>
        <dbReference type="ChEBI" id="CHEBI:58349"/>
        <dbReference type="EC" id="1.2.1.41"/>
    </reaction>
</comment>
<evidence type="ECO:0000256" key="6">
    <source>
        <dbReference type="ARBA" id="ARBA00049024"/>
    </source>
</evidence>
<dbReference type="EC" id="1.2.1.41" evidence="7"/>
<proteinExistence type="inferred from homology"/>
<dbReference type="InterPro" id="IPR016162">
    <property type="entry name" value="Ald_DH_N"/>
</dbReference>
<evidence type="ECO:0000256" key="3">
    <source>
        <dbReference type="ARBA" id="ARBA00022650"/>
    </source>
</evidence>
<evidence type="ECO:0000313" key="9">
    <source>
        <dbReference type="EMBL" id="HJB38062.1"/>
    </source>
</evidence>
<evidence type="ECO:0000259" key="8">
    <source>
        <dbReference type="Pfam" id="PF00171"/>
    </source>
</evidence>
<evidence type="ECO:0000256" key="5">
    <source>
        <dbReference type="ARBA" id="ARBA00023002"/>
    </source>
</evidence>
<keyword evidence="4 7" id="KW-0521">NADP</keyword>
<keyword evidence="2 7" id="KW-0028">Amino-acid biosynthesis</keyword>
<reference evidence="9" key="2">
    <citation type="submission" date="2021-04" db="EMBL/GenBank/DDBJ databases">
        <authorList>
            <person name="Gilroy R."/>
        </authorList>
    </citation>
    <scope>NUCLEOTIDE SEQUENCE</scope>
    <source>
        <strain evidence="9">ChiBcolR8-3208</strain>
    </source>
</reference>
<dbReference type="PIRSF" id="PIRSF000151">
    <property type="entry name" value="GPR"/>
    <property type="match status" value="1"/>
</dbReference>
<dbReference type="PANTHER" id="PTHR11063">
    <property type="entry name" value="GLUTAMATE SEMIALDEHYDE DEHYDROGENASE"/>
    <property type="match status" value="1"/>
</dbReference>
<dbReference type="GO" id="GO:0055129">
    <property type="term" value="P:L-proline biosynthetic process"/>
    <property type="evidence" value="ECO:0007669"/>
    <property type="project" value="UniProtKB-UniRule"/>
</dbReference>
<dbReference type="InterPro" id="IPR016163">
    <property type="entry name" value="Ald_DH_C"/>
</dbReference>
<dbReference type="GO" id="GO:0005737">
    <property type="term" value="C:cytoplasm"/>
    <property type="evidence" value="ECO:0007669"/>
    <property type="project" value="UniProtKB-SubCell"/>
</dbReference>
<keyword evidence="3 7" id="KW-0641">Proline biosynthesis</keyword>
<dbReference type="InterPro" id="IPR015590">
    <property type="entry name" value="Aldehyde_DH_dom"/>
</dbReference>
<feature type="domain" description="Aldehyde dehydrogenase" evidence="8">
    <location>
        <begin position="6"/>
        <end position="280"/>
    </location>
</feature>